<evidence type="ECO:0000313" key="13">
    <source>
        <dbReference type="Proteomes" id="UP000324897"/>
    </source>
</evidence>
<dbReference type="Gene3D" id="1.10.8.430">
    <property type="entry name" value="Helical domain of apoptotic protease-activating factors"/>
    <property type="match status" value="1"/>
</dbReference>
<dbReference type="InterPro" id="IPR027417">
    <property type="entry name" value="P-loop_NTPase"/>
</dbReference>
<dbReference type="Pfam" id="PF03107">
    <property type="entry name" value="C1_2"/>
    <property type="match status" value="1"/>
</dbReference>
<dbReference type="GO" id="GO:0042742">
    <property type="term" value="P:defense response to bacterium"/>
    <property type="evidence" value="ECO:0007669"/>
    <property type="project" value="UniProtKB-ARBA"/>
</dbReference>
<evidence type="ECO:0000259" key="10">
    <source>
        <dbReference type="Pfam" id="PF23559"/>
    </source>
</evidence>
<dbReference type="InterPro" id="IPR041118">
    <property type="entry name" value="Rx_N"/>
</dbReference>
<dbReference type="Pfam" id="PF23598">
    <property type="entry name" value="LRR_14"/>
    <property type="match status" value="1"/>
</dbReference>
<dbReference type="InterPro" id="IPR058922">
    <property type="entry name" value="WHD_DRP"/>
</dbReference>
<feature type="domain" description="Disease resistance protein winged helix" evidence="10">
    <location>
        <begin position="443"/>
        <end position="497"/>
    </location>
</feature>
<dbReference type="SUPFAM" id="SSF52540">
    <property type="entry name" value="P-loop containing nucleoside triphosphate hydrolases"/>
    <property type="match status" value="1"/>
</dbReference>
<dbReference type="SUPFAM" id="SSF57889">
    <property type="entry name" value="Cysteine-rich domain"/>
    <property type="match status" value="1"/>
</dbReference>
<dbReference type="InterPro" id="IPR046349">
    <property type="entry name" value="C1-like_sf"/>
</dbReference>
<sequence length="875" mass="99362">MAEIAILLVVKKISIAMAEETLKFAIPLLANKSVLAAALPNDMKLIKNELELIHAFLKGIGRKIWNDEVIETWVGQVRRLAFDMEDIVDQFIYVVGNHTHKGSWWNHIKKIFKKPEFLFTIDKIATEVKRINQELKQLAESRDRWTKPLDRTTDFPSAGYETEQELYLPGHICSFCDDELVGIETNRQILIDLLHSGDRLQRIITVWGMGGIGKSILVNHVYKNEASKFDCHAWVSISQSYTLGDIWKMLLTDLIGKDKSEFDPGRMNSSELRVELKKIMYERRYLIILDDVWTAKVLFDIRDVLVDNGLKSRIIITTRMEEVASVAEDGCKIKIEPLDDRDAWLLFCRKAFPSNKNHICPPDLHVCARDIVEKCDGLPLALVAVGGLLSFRPRNDKEWRLFYNQLIWELHNNVNLNRVEKILNLSYKYLRDYLKNCFLYCAMFPEDYLIHRKRLIRLWIAEGFIEQKGRCRLEDVAEGYLGELIRRSMLQVAKRNSFDRVGLDSRRVSVLQCSKGIPSSIDSCRLRTFITFETSLALSSCYSSIYSKSKYLAVLDLSGLPIQTIPNSVGELFNLRFLCLDNTKVKELPNSITKLQNLQTLSLESTQLLNFPRGLSKLKKLRYLYALRLHDVTRSNFFSWDAVEPFKGLWNLNELQTLGSIKASEGLVAELGNLSQLRRLSICDVSYGVAGDHQPRRAPAPAGAAGAGQSAGQVPVRAVQVHRQGRFLPLRLVVVRVPRPRHLRVVPATLSYFGHPEHPLALEKGTGSCRLCELCINGIYYACACRLSLHPVCATLPAATISPLHPQHLVTLVPTKADVVTKCAVCRFRCDTMGGWHYECSPCGFRLHPWCLLGDAENNAPLCIRGPGGHFGEYD</sequence>
<evidence type="ECO:0000256" key="1">
    <source>
        <dbReference type="ARBA" id="ARBA00008894"/>
    </source>
</evidence>
<dbReference type="OrthoDB" id="646178at2759"/>
<evidence type="ECO:0000256" key="2">
    <source>
        <dbReference type="ARBA" id="ARBA00022614"/>
    </source>
</evidence>
<dbReference type="EMBL" id="RWGY01000039">
    <property type="protein sequence ID" value="TVU09965.1"/>
    <property type="molecule type" value="Genomic_DNA"/>
</dbReference>
<feature type="domain" description="Disease resistance N-terminal" evidence="9">
    <location>
        <begin position="27"/>
        <end position="101"/>
    </location>
</feature>
<dbReference type="Gramene" id="TVU09965">
    <property type="protein sequence ID" value="TVU09965"/>
    <property type="gene ID" value="EJB05_43464"/>
</dbReference>
<dbReference type="AlphaFoldDB" id="A0A5J9TF81"/>
<dbReference type="PRINTS" id="PR00364">
    <property type="entry name" value="DISEASERSIST"/>
</dbReference>
<evidence type="ECO:0000256" key="4">
    <source>
        <dbReference type="ARBA" id="ARBA00022741"/>
    </source>
</evidence>
<dbReference type="Pfam" id="PF18052">
    <property type="entry name" value="Rx_N"/>
    <property type="match status" value="1"/>
</dbReference>
<dbReference type="GO" id="GO:0043531">
    <property type="term" value="F:ADP binding"/>
    <property type="evidence" value="ECO:0007669"/>
    <property type="project" value="InterPro"/>
</dbReference>
<evidence type="ECO:0000256" key="6">
    <source>
        <dbReference type="ARBA" id="ARBA00023054"/>
    </source>
</evidence>
<dbReference type="Gene3D" id="3.40.50.300">
    <property type="entry name" value="P-loop containing nucleotide triphosphate hydrolases"/>
    <property type="match status" value="1"/>
</dbReference>
<feature type="domain" description="NB-ARC" evidence="7">
    <location>
        <begin position="190"/>
        <end position="355"/>
    </location>
</feature>
<dbReference type="PANTHER" id="PTHR23155:SF1232">
    <property type="entry name" value="OS09G0270700 PROTEIN"/>
    <property type="match status" value="1"/>
</dbReference>
<dbReference type="GO" id="GO:0009626">
    <property type="term" value="P:plant-type hypersensitive response"/>
    <property type="evidence" value="ECO:0007669"/>
    <property type="project" value="UniProtKB-ARBA"/>
</dbReference>
<dbReference type="InterPro" id="IPR055414">
    <property type="entry name" value="LRR_R13L4/SHOC2-like"/>
</dbReference>
<evidence type="ECO:0008006" key="14">
    <source>
        <dbReference type="Google" id="ProtNLM"/>
    </source>
</evidence>
<dbReference type="Gene3D" id="1.20.5.4130">
    <property type="match status" value="1"/>
</dbReference>
<dbReference type="InterPro" id="IPR002182">
    <property type="entry name" value="NB-ARC"/>
</dbReference>
<proteinExistence type="inferred from homology"/>
<keyword evidence="6" id="KW-0175">Coiled coil</keyword>
<dbReference type="Pfam" id="PF00931">
    <property type="entry name" value="NB-ARC"/>
    <property type="match status" value="1"/>
</dbReference>
<keyword evidence="13" id="KW-1185">Reference proteome</keyword>
<reference evidence="12 13" key="1">
    <citation type="journal article" date="2019" name="Sci. Rep.">
        <title>A high-quality genome of Eragrostis curvula grass provides insights into Poaceae evolution and supports new strategies to enhance forage quality.</title>
        <authorList>
            <person name="Carballo J."/>
            <person name="Santos B.A.C.M."/>
            <person name="Zappacosta D."/>
            <person name="Garbus I."/>
            <person name="Selva J.P."/>
            <person name="Gallo C.A."/>
            <person name="Diaz A."/>
            <person name="Albertini E."/>
            <person name="Caccamo M."/>
            <person name="Echenique V."/>
        </authorList>
    </citation>
    <scope>NUCLEOTIDE SEQUENCE [LARGE SCALE GENOMIC DNA]</scope>
    <source>
        <strain evidence="13">cv. Victoria</strain>
        <tissue evidence="12">Leaf</tissue>
    </source>
</reference>
<evidence type="ECO:0000259" key="11">
    <source>
        <dbReference type="Pfam" id="PF23598"/>
    </source>
</evidence>
<comment type="similarity">
    <text evidence="1">Belongs to the disease resistance NB-LRR family.</text>
</comment>
<dbReference type="FunFam" id="1.10.10.10:FF:000322">
    <property type="entry name" value="Probable disease resistance protein At1g63360"/>
    <property type="match status" value="1"/>
</dbReference>
<dbReference type="Proteomes" id="UP000324897">
    <property type="component" value="Chromosome 3"/>
</dbReference>
<gene>
    <name evidence="12" type="ORF">EJB05_43464</name>
</gene>
<comment type="caution">
    <text evidence="12">The sequence shown here is derived from an EMBL/GenBank/DDBJ whole genome shotgun (WGS) entry which is preliminary data.</text>
</comment>
<dbReference type="InterPro" id="IPR036388">
    <property type="entry name" value="WH-like_DNA-bd_sf"/>
</dbReference>
<dbReference type="SUPFAM" id="SSF52058">
    <property type="entry name" value="L domain-like"/>
    <property type="match status" value="1"/>
</dbReference>
<dbReference type="PANTHER" id="PTHR23155">
    <property type="entry name" value="DISEASE RESISTANCE PROTEIN RP"/>
    <property type="match status" value="1"/>
</dbReference>
<keyword evidence="2" id="KW-0433">Leucine-rich repeat</keyword>
<accession>A0A5J9TF81</accession>
<keyword evidence="3" id="KW-0677">Repeat</keyword>
<evidence type="ECO:0000256" key="5">
    <source>
        <dbReference type="ARBA" id="ARBA00022821"/>
    </source>
</evidence>
<feature type="domain" description="Disease resistance R13L4/SHOC-2-like LRR" evidence="11">
    <location>
        <begin position="528"/>
        <end position="682"/>
    </location>
</feature>
<dbReference type="InterPro" id="IPR044974">
    <property type="entry name" value="Disease_R_plants"/>
</dbReference>
<protein>
    <recommendedName>
        <fullName evidence="14">Phorbol-ester/DAG-type domain-containing protein</fullName>
    </recommendedName>
</protein>
<dbReference type="Gene3D" id="3.80.10.10">
    <property type="entry name" value="Ribonuclease Inhibitor"/>
    <property type="match status" value="1"/>
</dbReference>
<evidence type="ECO:0000313" key="12">
    <source>
        <dbReference type="EMBL" id="TVU09965.1"/>
    </source>
</evidence>
<dbReference type="Gene3D" id="1.10.10.10">
    <property type="entry name" value="Winged helix-like DNA-binding domain superfamily/Winged helix DNA-binding domain"/>
    <property type="match status" value="1"/>
</dbReference>
<dbReference type="GO" id="GO:0002758">
    <property type="term" value="P:innate immune response-activating signaling pathway"/>
    <property type="evidence" value="ECO:0007669"/>
    <property type="project" value="UniProtKB-ARBA"/>
</dbReference>
<evidence type="ECO:0000259" key="9">
    <source>
        <dbReference type="Pfam" id="PF18052"/>
    </source>
</evidence>
<feature type="domain" description="DC1" evidence="8">
    <location>
        <begin position="754"/>
        <end position="794"/>
    </location>
</feature>
<evidence type="ECO:0000259" key="7">
    <source>
        <dbReference type="Pfam" id="PF00931"/>
    </source>
</evidence>
<evidence type="ECO:0000256" key="3">
    <source>
        <dbReference type="ARBA" id="ARBA00022737"/>
    </source>
</evidence>
<keyword evidence="5" id="KW-0611">Plant defense</keyword>
<organism evidence="12 13">
    <name type="scientific">Eragrostis curvula</name>
    <name type="common">weeping love grass</name>
    <dbReference type="NCBI Taxonomy" id="38414"/>
    <lineage>
        <taxon>Eukaryota</taxon>
        <taxon>Viridiplantae</taxon>
        <taxon>Streptophyta</taxon>
        <taxon>Embryophyta</taxon>
        <taxon>Tracheophyta</taxon>
        <taxon>Spermatophyta</taxon>
        <taxon>Magnoliopsida</taxon>
        <taxon>Liliopsida</taxon>
        <taxon>Poales</taxon>
        <taxon>Poaceae</taxon>
        <taxon>PACMAD clade</taxon>
        <taxon>Chloridoideae</taxon>
        <taxon>Eragrostideae</taxon>
        <taxon>Eragrostidinae</taxon>
        <taxon>Eragrostis</taxon>
    </lineage>
</organism>
<evidence type="ECO:0000259" key="8">
    <source>
        <dbReference type="Pfam" id="PF03107"/>
    </source>
</evidence>
<dbReference type="InterPro" id="IPR032675">
    <property type="entry name" value="LRR_dom_sf"/>
</dbReference>
<name>A0A5J9TF81_9POAL</name>
<dbReference type="InterPro" id="IPR004146">
    <property type="entry name" value="DC1"/>
</dbReference>
<dbReference type="InterPro" id="IPR042197">
    <property type="entry name" value="Apaf_helical"/>
</dbReference>
<dbReference type="CDD" id="cd14798">
    <property type="entry name" value="RX-CC_like"/>
    <property type="match status" value="1"/>
</dbReference>
<dbReference type="InterPro" id="IPR038005">
    <property type="entry name" value="RX-like_CC"/>
</dbReference>
<dbReference type="Pfam" id="PF23559">
    <property type="entry name" value="WHD_DRP"/>
    <property type="match status" value="1"/>
</dbReference>
<keyword evidence="4" id="KW-0547">Nucleotide-binding</keyword>
<feature type="non-terminal residue" evidence="12">
    <location>
        <position position="1"/>
    </location>
</feature>